<name>A0A9P4NGZ7_9PEZI</name>
<keyword evidence="1" id="KW-1133">Transmembrane helix</keyword>
<comment type="caution">
    <text evidence="2">The sequence shown here is derived from an EMBL/GenBank/DDBJ whole genome shotgun (WGS) entry which is preliminary data.</text>
</comment>
<gene>
    <name evidence="2" type="ORF">EJ08DRAFT_673035</name>
</gene>
<evidence type="ECO:0000256" key="1">
    <source>
        <dbReference type="SAM" id="Phobius"/>
    </source>
</evidence>
<dbReference type="Proteomes" id="UP000800235">
    <property type="component" value="Unassembled WGS sequence"/>
</dbReference>
<feature type="transmembrane region" description="Helical" evidence="1">
    <location>
        <begin position="132"/>
        <end position="153"/>
    </location>
</feature>
<sequence>MNEIQEVYLYGTRLNTTMDLVSGGGTYSLFVAPMIRCMLRELSEYIKYTFGSAQVIPGITPSILALLGPTSEEPSLLALIGRRRFLALLLAASSPSIYTNRAFEYHHSAEILKERIDRQHVNPSLHGRYRRVIIVLEYALALMALANVATISWNLGIQAIVVVIPILFVVLAWSLSVFIVMHIILGTLTLSSIIFVKSKDALAIMARYIASVVVCRMILLYELAVIRNDRPCTLEVEGSRYDQTQE</sequence>
<proteinExistence type="predicted"/>
<keyword evidence="1" id="KW-0812">Transmembrane</keyword>
<protein>
    <submittedName>
        <fullName evidence="2">Uncharacterized protein</fullName>
    </submittedName>
</protein>
<reference evidence="2" key="1">
    <citation type="journal article" date="2020" name="Stud. Mycol.">
        <title>101 Dothideomycetes genomes: a test case for predicting lifestyles and emergence of pathogens.</title>
        <authorList>
            <person name="Haridas S."/>
            <person name="Albert R."/>
            <person name="Binder M."/>
            <person name="Bloem J."/>
            <person name="Labutti K."/>
            <person name="Salamov A."/>
            <person name="Andreopoulos B."/>
            <person name="Baker S."/>
            <person name="Barry K."/>
            <person name="Bills G."/>
            <person name="Bluhm B."/>
            <person name="Cannon C."/>
            <person name="Castanera R."/>
            <person name="Culley D."/>
            <person name="Daum C."/>
            <person name="Ezra D."/>
            <person name="Gonzalez J."/>
            <person name="Henrissat B."/>
            <person name="Kuo A."/>
            <person name="Liang C."/>
            <person name="Lipzen A."/>
            <person name="Lutzoni F."/>
            <person name="Magnuson J."/>
            <person name="Mondo S."/>
            <person name="Nolan M."/>
            <person name="Ohm R."/>
            <person name="Pangilinan J."/>
            <person name="Park H.-J."/>
            <person name="Ramirez L."/>
            <person name="Alfaro M."/>
            <person name="Sun H."/>
            <person name="Tritt A."/>
            <person name="Yoshinaga Y."/>
            <person name="Zwiers L.-H."/>
            <person name="Turgeon B."/>
            <person name="Goodwin S."/>
            <person name="Spatafora J."/>
            <person name="Crous P."/>
            <person name="Grigoriev I."/>
        </authorList>
    </citation>
    <scope>NUCLEOTIDE SEQUENCE</scope>
    <source>
        <strain evidence="2">CBS 130266</strain>
    </source>
</reference>
<evidence type="ECO:0000313" key="3">
    <source>
        <dbReference type="Proteomes" id="UP000800235"/>
    </source>
</evidence>
<evidence type="ECO:0000313" key="2">
    <source>
        <dbReference type="EMBL" id="KAF2421116.1"/>
    </source>
</evidence>
<feature type="transmembrane region" description="Helical" evidence="1">
    <location>
        <begin position="202"/>
        <end position="221"/>
    </location>
</feature>
<accession>A0A9P4NGZ7</accession>
<keyword evidence="1" id="KW-0472">Membrane</keyword>
<dbReference type="AlphaFoldDB" id="A0A9P4NGZ7"/>
<dbReference type="OrthoDB" id="3009728at2759"/>
<keyword evidence="3" id="KW-1185">Reference proteome</keyword>
<organism evidence="2 3">
    <name type="scientific">Tothia fuscella</name>
    <dbReference type="NCBI Taxonomy" id="1048955"/>
    <lineage>
        <taxon>Eukaryota</taxon>
        <taxon>Fungi</taxon>
        <taxon>Dikarya</taxon>
        <taxon>Ascomycota</taxon>
        <taxon>Pezizomycotina</taxon>
        <taxon>Dothideomycetes</taxon>
        <taxon>Pleosporomycetidae</taxon>
        <taxon>Venturiales</taxon>
        <taxon>Cylindrosympodiaceae</taxon>
        <taxon>Tothia</taxon>
    </lineage>
</organism>
<dbReference type="EMBL" id="MU007102">
    <property type="protein sequence ID" value="KAF2421116.1"/>
    <property type="molecule type" value="Genomic_DNA"/>
</dbReference>
<feature type="transmembrane region" description="Helical" evidence="1">
    <location>
        <begin position="159"/>
        <end position="190"/>
    </location>
</feature>